<dbReference type="InterPro" id="IPR001680">
    <property type="entry name" value="WD40_rpt"/>
</dbReference>
<dbReference type="GeneID" id="100891864"/>
<dbReference type="PROSITE" id="PS50082">
    <property type="entry name" value="WD_REPEATS_2"/>
    <property type="match status" value="1"/>
</dbReference>
<dbReference type="InterPro" id="IPR037516">
    <property type="entry name" value="Tripartite_DENN"/>
</dbReference>
<dbReference type="InParanoid" id="A0A7M7P076"/>
<dbReference type="InterPro" id="IPR043153">
    <property type="entry name" value="DENN_C"/>
</dbReference>
<dbReference type="Gene3D" id="3.40.50.11500">
    <property type="match status" value="1"/>
</dbReference>
<dbReference type="SMART" id="SM00320">
    <property type="entry name" value="WD40"/>
    <property type="match status" value="4"/>
</dbReference>
<dbReference type="KEGG" id="spu:100891864"/>
<evidence type="ECO:0000256" key="2">
    <source>
        <dbReference type="ARBA" id="ARBA00022737"/>
    </source>
</evidence>
<dbReference type="InterPro" id="IPR019775">
    <property type="entry name" value="WD40_repeat_CS"/>
</dbReference>
<dbReference type="PROSITE" id="PS00678">
    <property type="entry name" value="WD_REPEATS_1"/>
    <property type="match status" value="1"/>
</dbReference>
<feature type="region of interest" description="Disordered" evidence="4">
    <location>
        <begin position="696"/>
        <end position="731"/>
    </location>
</feature>
<reference evidence="6" key="2">
    <citation type="submission" date="2021-01" db="UniProtKB">
        <authorList>
            <consortium name="EnsemblMetazoa"/>
        </authorList>
    </citation>
    <scope>IDENTIFICATION</scope>
</reference>
<dbReference type="InterPro" id="IPR051696">
    <property type="entry name" value="DENN_Domain_GEFs"/>
</dbReference>
<organism evidence="6 7">
    <name type="scientific">Strongylocentrotus purpuratus</name>
    <name type="common">Purple sea urchin</name>
    <dbReference type="NCBI Taxonomy" id="7668"/>
    <lineage>
        <taxon>Eukaryota</taxon>
        <taxon>Metazoa</taxon>
        <taxon>Echinodermata</taxon>
        <taxon>Eleutherozoa</taxon>
        <taxon>Echinozoa</taxon>
        <taxon>Echinoidea</taxon>
        <taxon>Euechinoidea</taxon>
        <taxon>Echinacea</taxon>
        <taxon>Camarodonta</taxon>
        <taxon>Echinidea</taxon>
        <taxon>Strongylocentrotidae</taxon>
        <taxon>Strongylocentrotus</taxon>
    </lineage>
</organism>
<dbReference type="SUPFAM" id="SSF50978">
    <property type="entry name" value="WD40 repeat-like"/>
    <property type="match status" value="1"/>
</dbReference>
<evidence type="ECO:0000256" key="3">
    <source>
        <dbReference type="PROSITE-ProRule" id="PRU00221"/>
    </source>
</evidence>
<feature type="repeat" description="WD" evidence="3">
    <location>
        <begin position="1210"/>
        <end position="1251"/>
    </location>
</feature>
<name>A0A7M7P076_STRPU</name>
<evidence type="ECO:0000259" key="5">
    <source>
        <dbReference type="PROSITE" id="PS50211"/>
    </source>
</evidence>
<proteinExistence type="predicted"/>
<dbReference type="InterPro" id="IPR005113">
    <property type="entry name" value="uDENN_dom"/>
</dbReference>
<feature type="compositionally biased region" description="Polar residues" evidence="4">
    <location>
        <begin position="721"/>
        <end position="731"/>
    </location>
</feature>
<dbReference type="Proteomes" id="UP000007110">
    <property type="component" value="Unassembled WGS sequence"/>
</dbReference>
<dbReference type="SMART" id="SM00800">
    <property type="entry name" value="uDENN"/>
    <property type="match status" value="1"/>
</dbReference>
<sequence>MSGFDESSFGSGGSEREKAPDTRATGKFLQLPRGAPTPGSASASAVPQRLNKPKLHLNISLAQQQNEKSHSADDIHEAGDKLSTIVPTLRFLNKWRQSAKDFTLSPNPSSSGRPKLMSSMSLAPSSGMSSLQPPVISASLLGPANPISTPKLPNALIEMCVVVGMDHDTGLKLARKSMSASQHYNFRNGGDGMPIFSRAFEPQVLAVLTRQMAVFPQNKSLLGPDGYGEYAYPRTPVSVTTPPARDLGFPSGFQRQRRITRRLSIKPRALPLSYNQEMINSLPPLCFPGDAMVSKGQREESFHYLVLTSLRGTRSYATCLTFYRQFIVHKYPDEDFYSLEPKTSTTVQNNQKEGHEQDMCYVPACIVLISPNPYFTVMRECLSSLVPDLYAKPQKMNVLLKEFTLQLLIIPTPPAGNLYISLMLNEFTISIPPPDDPEKPVVNISLHLPFLCFSLDDILKIISAILTQQRLIFLSHDYSLLVPIIECFFSYILPFKWPFVYVPVVCTQLLDLLEAPGCFIMGCHSSHRSRIQQIEGLVIADIEKGTLHECPTLSVPSLPKAPAEGFKKQFYHARVKYYELSTLGRTVPATLEMERARRQKIDRQFQQEILDSFLEMFVHIFRELPEFMSMDQRWFKLEEFVSSRAEEEKDFYAEMVHSHMFKPFREDRLDQKKDYYAQMEKKIRPPSLNVSSVVDQGRLRKQQSTGQAMPDLRRRRVSDGRSFSDTGQSSSDQTAQFMLPLFHIPYTSAQHFFTKCIEQLDHSIESCRQPALKASYLYLRGMFHVACNCPLDALDDFHNLHKADLSILPTNLITELMNNLSAEDKDLLHRREFYKRGEILRKISERRAAPQITAMPSIQPDDLPEKGELGLREFIHWMQYLEIAIDVDVIDRLFNALSAGSNFLDAETFIYFYEAWKEGLEETKSIPLSIYKEYLESTESVLKMSSLIRTDHGMGRLVLTEKRLFYMGEGSNIYKEIVRARDIEKLEKFEYFNILLSCQALRIYSTKPNTSPYVANLKAERNSWFTLITELWAGRVIADAQKDPQVVQQAARNVKLIDSVIRSAENEDATHAKHLDSAVWHLCHFSRLREEGMGRVPPETSSALVHKFNPSSNEAQRTTVEAMVYTPGTSVFSDRSMSEEEATPKLWCAMGSGKVKVFDGSNFVLEAEFADAKDRVCCLLSVRGEQVWAGSFDTTIYIIDIPSCLSNKQLVEHNDIVSDMTISEDGKIAFTCSLNGQIFGWDTQSLSQKHQIQLKNTKTLVSMRWYNDKLWCCTKTDIKVIGLDGSELSSLQHLDKDGGPSLIESFLLLGNRIWTGCGRRGEVACWNVNTFKQEKLLTISCRGISKLVAVGTRIWAGSKQGKIHLFDANTCEYEKELEAHEDAIRSMCQAELRYVITGAGSKDGKVALWRANFVAN</sequence>
<dbReference type="InterPro" id="IPR001194">
    <property type="entry name" value="cDENN_dom"/>
</dbReference>
<protein>
    <recommendedName>
        <fullName evidence="5">UDENN domain-containing protein</fullName>
    </recommendedName>
</protein>
<dbReference type="PANTHER" id="PTHR12296">
    <property type="entry name" value="DENN DOMAIN-CONTAINING PROTEIN 4"/>
    <property type="match status" value="1"/>
</dbReference>
<dbReference type="Pfam" id="PF03456">
    <property type="entry name" value="uDENN"/>
    <property type="match status" value="1"/>
</dbReference>
<feature type="region of interest" description="Disordered" evidence="4">
    <location>
        <begin position="1"/>
        <end position="47"/>
    </location>
</feature>
<dbReference type="OMA" id="CSRDSIM"/>
<dbReference type="OrthoDB" id="6019893at2759"/>
<evidence type="ECO:0000256" key="4">
    <source>
        <dbReference type="SAM" id="MobiDB-lite"/>
    </source>
</evidence>
<keyword evidence="7" id="KW-1185">Reference proteome</keyword>
<dbReference type="RefSeq" id="XP_030843583.1">
    <property type="nucleotide sequence ID" value="XM_030987723.1"/>
</dbReference>
<feature type="domain" description="UDENN" evidence="5">
    <location>
        <begin position="234"/>
        <end position="675"/>
    </location>
</feature>
<reference evidence="7" key="1">
    <citation type="submission" date="2015-02" db="EMBL/GenBank/DDBJ databases">
        <title>Genome sequencing for Strongylocentrotus purpuratus.</title>
        <authorList>
            <person name="Murali S."/>
            <person name="Liu Y."/>
            <person name="Vee V."/>
            <person name="English A."/>
            <person name="Wang M."/>
            <person name="Skinner E."/>
            <person name="Han Y."/>
            <person name="Muzny D.M."/>
            <person name="Worley K.C."/>
            <person name="Gibbs R.A."/>
        </authorList>
    </citation>
    <scope>NUCLEOTIDE SEQUENCE</scope>
</reference>
<accession>A0A7M7P076</accession>
<evidence type="ECO:0000256" key="1">
    <source>
        <dbReference type="ARBA" id="ARBA00022574"/>
    </source>
</evidence>
<dbReference type="Gene3D" id="3.30.450.200">
    <property type="match status" value="1"/>
</dbReference>
<dbReference type="InterPro" id="IPR036322">
    <property type="entry name" value="WD40_repeat_dom_sf"/>
</dbReference>
<dbReference type="PROSITE" id="PS50211">
    <property type="entry name" value="DENN"/>
    <property type="match status" value="1"/>
</dbReference>
<dbReference type="Pfam" id="PF25570">
    <property type="entry name" value="TPR_DENND3"/>
    <property type="match status" value="1"/>
</dbReference>
<dbReference type="Gene3D" id="2.130.10.10">
    <property type="entry name" value="YVTN repeat-like/Quinoprotein amine dehydrogenase"/>
    <property type="match status" value="2"/>
</dbReference>
<dbReference type="Pfam" id="PF00400">
    <property type="entry name" value="WD40"/>
    <property type="match status" value="1"/>
</dbReference>
<dbReference type="Pfam" id="PF02141">
    <property type="entry name" value="DENN"/>
    <property type="match status" value="1"/>
</dbReference>
<dbReference type="GO" id="GO:0032483">
    <property type="term" value="P:regulation of Rab protein signal transduction"/>
    <property type="evidence" value="ECO:0000318"/>
    <property type="project" value="GO_Central"/>
</dbReference>
<dbReference type="InterPro" id="IPR057977">
    <property type="entry name" value="TPR_DENND3"/>
</dbReference>
<feature type="region of interest" description="Disordered" evidence="4">
    <location>
        <begin position="101"/>
        <end position="125"/>
    </location>
</feature>
<dbReference type="PANTHER" id="PTHR12296:SF21">
    <property type="entry name" value="DENN DOMAIN-CONTAINING PROTEIN 3"/>
    <property type="match status" value="1"/>
</dbReference>
<keyword evidence="2" id="KW-0677">Repeat</keyword>
<dbReference type="InterPro" id="IPR015943">
    <property type="entry name" value="WD40/YVTN_repeat-like_dom_sf"/>
</dbReference>
<dbReference type="SMART" id="SM00799">
    <property type="entry name" value="DENN"/>
    <property type="match status" value="1"/>
</dbReference>
<feature type="compositionally biased region" description="Low complexity" evidence="4">
    <location>
        <begin position="116"/>
        <end position="125"/>
    </location>
</feature>
<evidence type="ECO:0000313" key="6">
    <source>
        <dbReference type="EnsemblMetazoa" id="XP_030843583"/>
    </source>
</evidence>
<dbReference type="EnsemblMetazoa" id="XM_030987723">
    <property type="protein sequence ID" value="XP_030843583"/>
    <property type="gene ID" value="LOC100891864"/>
</dbReference>
<keyword evidence="1 3" id="KW-0853">WD repeat</keyword>
<evidence type="ECO:0000313" key="7">
    <source>
        <dbReference type="Proteomes" id="UP000007110"/>
    </source>
</evidence>
<dbReference type="GO" id="GO:0031410">
    <property type="term" value="C:cytoplasmic vesicle"/>
    <property type="evidence" value="ECO:0000318"/>
    <property type="project" value="GO_Central"/>
</dbReference>
<dbReference type="GO" id="GO:0005085">
    <property type="term" value="F:guanyl-nucleotide exchange factor activity"/>
    <property type="evidence" value="ECO:0007669"/>
    <property type="project" value="UniProtKB-ARBA"/>
</dbReference>